<protein>
    <submittedName>
        <fullName evidence="1">Uncharacterized protein</fullName>
    </submittedName>
</protein>
<dbReference type="Proteomes" id="UP000499080">
    <property type="component" value="Unassembled WGS sequence"/>
</dbReference>
<keyword evidence="2" id="KW-1185">Reference proteome</keyword>
<sequence>MLSDGVNLLHENTHIARKTQELLLKLKWEVSSYPQYIPDLASNLLTKYLSLKRLSSDSDVKTIAENWLNGQGGHFFKAEYYNFCISIFTLRLIAIYLNAKTRCFNFPSTPNPPLIRSDN</sequence>
<evidence type="ECO:0000313" key="2">
    <source>
        <dbReference type="Proteomes" id="UP000499080"/>
    </source>
</evidence>
<evidence type="ECO:0000313" key="1">
    <source>
        <dbReference type="EMBL" id="GBL70141.1"/>
    </source>
</evidence>
<dbReference type="EMBL" id="BGPR01078370">
    <property type="protein sequence ID" value="GBL70141.1"/>
    <property type="molecule type" value="Genomic_DNA"/>
</dbReference>
<organism evidence="1 2">
    <name type="scientific">Araneus ventricosus</name>
    <name type="common">Orbweaver spider</name>
    <name type="synonym">Epeira ventricosa</name>
    <dbReference type="NCBI Taxonomy" id="182803"/>
    <lineage>
        <taxon>Eukaryota</taxon>
        <taxon>Metazoa</taxon>
        <taxon>Ecdysozoa</taxon>
        <taxon>Arthropoda</taxon>
        <taxon>Chelicerata</taxon>
        <taxon>Arachnida</taxon>
        <taxon>Araneae</taxon>
        <taxon>Araneomorphae</taxon>
        <taxon>Entelegynae</taxon>
        <taxon>Araneoidea</taxon>
        <taxon>Araneidae</taxon>
        <taxon>Araneus</taxon>
    </lineage>
</organism>
<dbReference type="OrthoDB" id="6431520at2759"/>
<reference evidence="1 2" key="1">
    <citation type="journal article" date="2019" name="Sci. Rep.">
        <title>Orb-weaving spider Araneus ventricosus genome elucidates the spidroin gene catalogue.</title>
        <authorList>
            <person name="Kono N."/>
            <person name="Nakamura H."/>
            <person name="Ohtoshi R."/>
            <person name="Moran D.A.P."/>
            <person name="Shinohara A."/>
            <person name="Yoshida Y."/>
            <person name="Fujiwara M."/>
            <person name="Mori M."/>
            <person name="Tomita M."/>
            <person name="Arakawa K."/>
        </authorList>
    </citation>
    <scope>NUCLEOTIDE SEQUENCE [LARGE SCALE GENOMIC DNA]</scope>
</reference>
<comment type="caution">
    <text evidence="1">The sequence shown here is derived from an EMBL/GenBank/DDBJ whole genome shotgun (WGS) entry which is preliminary data.</text>
</comment>
<dbReference type="AlphaFoldDB" id="A0A4Y1ZX31"/>
<accession>A0A4Y1ZX31</accession>
<proteinExistence type="predicted"/>
<name>A0A4Y1ZX31_ARAVE</name>
<gene>
    <name evidence="1" type="ORF">AVEN_36577_1</name>
</gene>